<feature type="chain" id="PRO_5019793764" description="EGF-like domain-containing protein" evidence="2">
    <location>
        <begin position="28"/>
        <end position="538"/>
    </location>
</feature>
<feature type="disulfide bond" evidence="1">
    <location>
        <begin position="492"/>
        <end position="501"/>
    </location>
</feature>
<dbReference type="PANTHER" id="PTHR40472:SF8">
    <property type="entry name" value="RAPUNZEL 2"/>
    <property type="match status" value="1"/>
</dbReference>
<evidence type="ECO:0000256" key="2">
    <source>
        <dbReference type="SAM" id="SignalP"/>
    </source>
</evidence>
<keyword evidence="1" id="KW-1015">Disulfide bond</keyword>
<protein>
    <recommendedName>
        <fullName evidence="3">EGF-like domain-containing protein</fullName>
    </recommendedName>
</protein>
<dbReference type="EMBL" id="QBIY01001570">
    <property type="protein sequence ID" value="RXN39383.1"/>
    <property type="molecule type" value="Genomic_DNA"/>
</dbReference>
<dbReference type="CDD" id="cd00054">
    <property type="entry name" value="EGF_CA"/>
    <property type="match status" value="1"/>
</dbReference>
<comment type="caution">
    <text evidence="4">The sequence shown here is derived from an EMBL/GenBank/DDBJ whole genome shotgun (WGS) entry which is preliminary data.</text>
</comment>
<feature type="signal peptide" evidence="2">
    <location>
        <begin position="1"/>
        <end position="27"/>
    </location>
</feature>
<comment type="caution">
    <text evidence="1">Lacks conserved residue(s) required for the propagation of feature annotation.</text>
</comment>
<accession>A0A498P565</accession>
<dbReference type="Proteomes" id="UP000290572">
    <property type="component" value="Unassembled WGS sequence"/>
</dbReference>
<proteinExistence type="predicted"/>
<organism evidence="4 5">
    <name type="scientific">Labeo rohita</name>
    <name type="common">Indian major carp</name>
    <name type="synonym">Cyprinus rohita</name>
    <dbReference type="NCBI Taxonomy" id="84645"/>
    <lineage>
        <taxon>Eukaryota</taxon>
        <taxon>Metazoa</taxon>
        <taxon>Chordata</taxon>
        <taxon>Craniata</taxon>
        <taxon>Vertebrata</taxon>
        <taxon>Euteleostomi</taxon>
        <taxon>Actinopterygii</taxon>
        <taxon>Neopterygii</taxon>
        <taxon>Teleostei</taxon>
        <taxon>Ostariophysi</taxon>
        <taxon>Cypriniformes</taxon>
        <taxon>Cyprinidae</taxon>
        <taxon>Labeoninae</taxon>
        <taxon>Labeonini</taxon>
        <taxon>Labeo</taxon>
    </lineage>
</organism>
<dbReference type="PANTHER" id="PTHR40472">
    <property type="entry name" value="RICIN B-TYPE LECTIN DOMAIN-CONTAINING PROTEIN"/>
    <property type="match status" value="1"/>
</dbReference>
<evidence type="ECO:0000256" key="1">
    <source>
        <dbReference type="PROSITE-ProRule" id="PRU00076"/>
    </source>
</evidence>
<evidence type="ECO:0000259" key="3">
    <source>
        <dbReference type="PROSITE" id="PS50026"/>
    </source>
</evidence>
<reference evidence="4 5" key="1">
    <citation type="submission" date="2018-03" db="EMBL/GenBank/DDBJ databases">
        <title>Draft genome sequence of Rohu Carp (Labeo rohita).</title>
        <authorList>
            <person name="Das P."/>
            <person name="Kushwaha B."/>
            <person name="Joshi C.G."/>
            <person name="Kumar D."/>
            <person name="Nagpure N.S."/>
            <person name="Sahoo L."/>
            <person name="Das S.P."/>
            <person name="Bit A."/>
            <person name="Patnaik S."/>
            <person name="Meher P.K."/>
            <person name="Jayasankar P."/>
            <person name="Koringa P.G."/>
            <person name="Patel N.V."/>
            <person name="Hinsu A.T."/>
            <person name="Kumar R."/>
            <person name="Pandey M."/>
            <person name="Agarwal S."/>
            <person name="Srivastava S."/>
            <person name="Singh M."/>
            <person name="Iquebal M.A."/>
            <person name="Jaiswal S."/>
            <person name="Angadi U.B."/>
            <person name="Kumar N."/>
            <person name="Raza M."/>
            <person name="Shah T.M."/>
            <person name="Rai A."/>
            <person name="Jena J.K."/>
        </authorList>
    </citation>
    <scope>NUCLEOTIDE SEQUENCE [LARGE SCALE GENOMIC DNA]</scope>
    <source>
        <strain evidence="4">DASCIFA01</strain>
        <tissue evidence="4">Testis</tissue>
    </source>
</reference>
<dbReference type="InterPro" id="IPR000742">
    <property type="entry name" value="EGF"/>
</dbReference>
<keyword evidence="5" id="KW-1185">Reference proteome</keyword>
<evidence type="ECO:0000313" key="5">
    <source>
        <dbReference type="Proteomes" id="UP000290572"/>
    </source>
</evidence>
<name>A0A498P565_LABRO</name>
<keyword evidence="2" id="KW-0732">Signal</keyword>
<gene>
    <name evidence="4" type="ORF">ROHU_000219</name>
</gene>
<dbReference type="AlphaFoldDB" id="A0A498P565"/>
<sequence length="538" mass="60770">MASAGLLFLLLVSSALLISTTIGPVSADPKQPQEMSPEEVNKVKEGFKATSRFVLAKIDKITTAVSPFVELIPVCGKALSIVIRSVGLGVSLTNEDKNMLTVLDELVNLNTKLDQYHVEQTWNNWAAALYYKPEKNIDVAWSKYTTLMASLRQAKDVSEKIRHKEDFKSSYEKYEPATKTLHKLLIAKGTTFINPLGDLLAEHVNCHEKIIREYTVFINKLIYKGNMMNHFYYRLKDIESAARIDEGAKIAYEAMSAMFQVHVKCITSSMKYVEKDVTKLIDKSQKRSELAKKIWSSLEKDYDRYDWMVVAFWTKKSGHKIIETMNHHVLSGFTEVRKDSVSVAVARQVKGTHTKAVMVAQAIARCVDKSVLCYKVAKKLAECSEPVENKPVSQTYTAVHAYLREAHDSHNAQEVPDEDYEVSASPQNSSAPYIYRGECRRSPAVTGGKFVVLIKSDEEIMTQDPCSKLDCGGNERGSCVPVEGMFLAVCKCNKEYYGQNCEESLDDYRKYLEGTELMIKERNPSVIKDRRRLVGSRQ</sequence>
<keyword evidence="1" id="KW-0245">EGF-like domain</keyword>
<feature type="domain" description="EGF-like" evidence="3">
    <location>
        <begin position="462"/>
        <end position="502"/>
    </location>
</feature>
<evidence type="ECO:0000313" key="4">
    <source>
        <dbReference type="EMBL" id="RXN39383.1"/>
    </source>
</evidence>
<dbReference type="PROSITE" id="PS00022">
    <property type="entry name" value="EGF_1"/>
    <property type="match status" value="1"/>
</dbReference>
<dbReference type="InterPro" id="IPR039051">
    <property type="entry name" value="SE-CTX-like"/>
</dbReference>
<dbReference type="PROSITE" id="PS50026">
    <property type="entry name" value="EGF_3"/>
    <property type="match status" value="1"/>
</dbReference>